<evidence type="ECO:0000256" key="1">
    <source>
        <dbReference type="ARBA" id="ARBA00023015"/>
    </source>
</evidence>
<dbReference type="EMBL" id="JSAB01000356">
    <property type="protein sequence ID" value="RNF28342.1"/>
    <property type="molecule type" value="Genomic_DNA"/>
</dbReference>
<keyword evidence="1" id="KW-0805">Transcription regulation</keyword>
<dbReference type="InterPro" id="IPR036390">
    <property type="entry name" value="WH_DNA-bd_sf"/>
</dbReference>
<evidence type="ECO:0000256" key="2">
    <source>
        <dbReference type="ARBA" id="ARBA00023125"/>
    </source>
</evidence>
<dbReference type="AlphaFoldDB" id="A0A422QE87"/>
<dbReference type="PROSITE" id="PS51118">
    <property type="entry name" value="HTH_HXLR"/>
    <property type="match status" value="1"/>
</dbReference>
<proteinExistence type="predicted"/>
<name>A0A422QE87_9BURK</name>
<dbReference type="GO" id="GO:0003677">
    <property type="term" value="F:DNA binding"/>
    <property type="evidence" value="ECO:0007669"/>
    <property type="project" value="UniProtKB-KW"/>
</dbReference>
<feature type="domain" description="HTH hxlR-type" evidence="4">
    <location>
        <begin position="11"/>
        <end position="109"/>
    </location>
</feature>
<dbReference type="Proteomes" id="UP000283254">
    <property type="component" value="Unassembled WGS sequence"/>
</dbReference>
<dbReference type="PANTHER" id="PTHR33204:SF37">
    <property type="entry name" value="HTH-TYPE TRANSCRIPTIONAL REGULATOR YODB"/>
    <property type="match status" value="1"/>
</dbReference>
<dbReference type="InterPro" id="IPR036388">
    <property type="entry name" value="WH-like_DNA-bd_sf"/>
</dbReference>
<dbReference type="GO" id="GO:0006355">
    <property type="term" value="P:regulation of DNA-templated transcription"/>
    <property type="evidence" value="ECO:0007669"/>
    <property type="project" value="UniProtKB-ARBA"/>
</dbReference>
<evidence type="ECO:0000313" key="5">
    <source>
        <dbReference type="EMBL" id="RNF28342.1"/>
    </source>
</evidence>
<dbReference type="PANTHER" id="PTHR33204">
    <property type="entry name" value="TRANSCRIPTIONAL REGULATOR, MARR FAMILY"/>
    <property type="match status" value="1"/>
</dbReference>
<dbReference type="InterPro" id="IPR002577">
    <property type="entry name" value="HTH_HxlR"/>
</dbReference>
<accession>A0A422QE87</accession>
<protein>
    <recommendedName>
        <fullName evidence="4">HTH hxlR-type domain-containing protein</fullName>
    </recommendedName>
</protein>
<sequence length="135" mass="14985">MPPADVFNGNCPSRELVEILSGKWSMLLLWSLAREPMRFGELRRRLEGVTQKMLTQTLRTLERNGLVSRTVYATTPPSVEYALTPLGVSVSGIAEQMCEWAQVHIKDVIVARQGYDKAALRPDGVSIVTGGKRQS</sequence>
<evidence type="ECO:0000313" key="6">
    <source>
        <dbReference type="Proteomes" id="UP000283254"/>
    </source>
</evidence>
<organism evidence="5 6">
    <name type="scientific">Massilia aurea</name>
    <dbReference type="NCBI Taxonomy" id="373040"/>
    <lineage>
        <taxon>Bacteria</taxon>
        <taxon>Pseudomonadati</taxon>
        <taxon>Pseudomonadota</taxon>
        <taxon>Betaproteobacteria</taxon>
        <taxon>Burkholderiales</taxon>
        <taxon>Oxalobacteraceae</taxon>
        <taxon>Telluria group</taxon>
        <taxon>Massilia</taxon>
    </lineage>
</organism>
<dbReference type="SUPFAM" id="SSF46785">
    <property type="entry name" value="Winged helix' DNA-binding domain"/>
    <property type="match status" value="1"/>
</dbReference>
<dbReference type="Gene3D" id="1.10.10.10">
    <property type="entry name" value="Winged helix-like DNA-binding domain superfamily/Winged helix DNA-binding domain"/>
    <property type="match status" value="1"/>
</dbReference>
<keyword evidence="6" id="KW-1185">Reference proteome</keyword>
<reference evidence="5" key="1">
    <citation type="submission" date="2014-10" db="EMBL/GenBank/DDBJ databases">
        <title>Massilia sp. genome.</title>
        <authorList>
            <person name="Xu B."/>
            <person name="Dai L."/>
            <person name="Huang Z."/>
        </authorList>
    </citation>
    <scope>NUCLEOTIDE SEQUENCE [LARGE SCALE GENOMIC DNA]</scope>
    <source>
        <strain evidence="5">CFS-1</strain>
    </source>
</reference>
<comment type="caution">
    <text evidence="5">The sequence shown here is derived from an EMBL/GenBank/DDBJ whole genome shotgun (WGS) entry which is preliminary data.</text>
</comment>
<keyword evidence="3" id="KW-0804">Transcription</keyword>
<evidence type="ECO:0000256" key="3">
    <source>
        <dbReference type="ARBA" id="ARBA00023163"/>
    </source>
</evidence>
<dbReference type="InterPro" id="IPR011991">
    <property type="entry name" value="ArsR-like_HTH"/>
</dbReference>
<gene>
    <name evidence="5" type="ORF">NM04_23795</name>
</gene>
<dbReference type="Pfam" id="PF01638">
    <property type="entry name" value="HxlR"/>
    <property type="match status" value="1"/>
</dbReference>
<evidence type="ECO:0000259" key="4">
    <source>
        <dbReference type="PROSITE" id="PS51118"/>
    </source>
</evidence>
<keyword evidence="2" id="KW-0238">DNA-binding</keyword>
<dbReference type="CDD" id="cd00090">
    <property type="entry name" value="HTH_ARSR"/>
    <property type="match status" value="1"/>
</dbReference>